<evidence type="ECO:0000256" key="4">
    <source>
        <dbReference type="SAM" id="MobiDB-lite"/>
    </source>
</evidence>
<gene>
    <name evidence="5" type="primary">TBCA</name>
    <name evidence="5" type="ORF">LSUE1_G003392</name>
</gene>
<dbReference type="SUPFAM" id="SSF46988">
    <property type="entry name" value="Tubulin chaperone cofactor A"/>
    <property type="match status" value="1"/>
</dbReference>
<dbReference type="AlphaFoldDB" id="A0A8T9CDG7"/>
<comment type="similarity">
    <text evidence="1 3">Belongs to the TBCA family.</text>
</comment>
<evidence type="ECO:0000313" key="6">
    <source>
        <dbReference type="Proteomes" id="UP000469558"/>
    </source>
</evidence>
<dbReference type="GO" id="GO:0005874">
    <property type="term" value="C:microtubule"/>
    <property type="evidence" value="ECO:0007669"/>
    <property type="project" value="UniProtKB-KW"/>
</dbReference>
<dbReference type="InterPro" id="IPR004226">
    <property type="entry name" value="TBCA"/>
</dbReference>
<reference evidence="5 6" key="1">
    <citation type="submission" date="2018-05" db="EMBL/GenBank/DDBJ databases">
        <title>Genome sequencing and assembly of the regulated plant pathogen Lachnellula willkommii and related sister species for the development of diagnostic species identification markers.</title>
        <authorList>
            <person name="Giroux E."/>
            <person name="Bilodeau G."/>
        </authorList>
    </citation>
    <scope>NUCLEOTIDE SEQUENCE [LARGE SCALE GENOMIC DNA]</scope>
    <source>
        <strain evidence="5 6">CBS 268.59</strain>
    </source>
</reference>
<keyword evidence="2 3" id="KW-0143">Chaperone</keyword>
<dbReference type="OrthoDB" id="296187at2759"/>
<comment type="subcellular location">
    <subcellularLocation>
        <location evidence="3">Cytoplasm</location>
        <location evidence="3">Cytoskeleton</location>
    </subcellularLocation>
</comment>
<dbReference type="Gene3D" id="1.20.58.90">
    <property type="match status" value="1"/>
</dbReference>
<evidence type="ECO:0000256" key="2">
    <source>
        <dbReference type="ARBA" id="ARBA00023186"/>
    </source>
</evidence>
<evidence type="ECO:0000313" key="5">
    <source>
        <dbReference type="EMBL" id="TVY83638.1"/>
    </source>
</evidence>
<comment type="subunit">
    <text evidence="3">Supercomplex made of cofactors A to E. Cofactors A and D function by capturing and stabilizing tubulin in a quasi-native conformation. Cofactor E binds to the cofactor D-tubulin complex; interaction with cofactor C then causes the release of tubulin polypeptides that are committed to the native state.</text>
</comment>
<comment type="caution">
    <text evidence="5">The sequence shown here is derived from an EMBL/GenBank/DDBJ whole genome shotgun (WGS) entry which is preliminary data.</text>
</comment>
<sequence length="113" mass="12484">MAPPSQISISTSAVTRLVKEEASYHKELVSQESRLEKLLKSEDGDENKEYQVKQEKTAIEETRAVFPPLRQRIADAVQKLEDQVEAGGATDEEAAKAKEAIKAAKDATAEEKK</sequence>
<dbReference type="Proteomes" id="UP000469558">
    <property type="component" value="Unassembled WGS sequence"/>
</dbReference>
<feature type="region of interest" description="Disordered" evidence="4">
    <location>
        <begin position="84"/>
        <end position="113"/>
    </location>
</feature>
<accession>A0A8T9CDG7</accession>
<keyword evidence="3" id="KW-0206">Cytoskeleton</keyword>
<protein>
    <recommendedName>
        <fullName evidence="3">Tubulin-specific chaperone A</fullName>
    </recommendedName>
</protein>
<evidence type="ECO:0000256" key="3">
    <source>
        <dbReference type="RuleBase" id="RU364030"/>
    </source>
</evidence>
<dbReference type="GO" id="GO:0007023">
    <property type="term" value="P:post-chaperonin tubulin folding pathway"/>
    <property type="evidence" value="ECO:0007669"/>
    <property type="project" value="UniProtKB-UniRule"/>
</dbReference>
<proteinExistence type="inferred from homology"/>
<dbReference type="Pfam" id="PF02970">
    <property type="entry name" value="TBCA"/>
    <property type="match status" value="1"/>
</dbReference>
<dbReference type="EMBL" id="QGMK01000170">
    <property type="protein sequence ID" value="TVY83638.1"/>
    <property type="molecule type" value="Genomic_DNA"/>
</dbReference>
<dbReference type="PANTHER" id="PTHR21500:SF0">
    <property type="entry name" value="TUBULIN-SPECIFIC CHAPERONE A"/>
    <property type="match status" value="1"/>
</dbReference>
<keyword evidence="3" id="KW-0963">Cytoplasm</keyword>
<name>A0A8T9CDG7_9HELO</name>
<keyword evidence="6" id="KW-1185">Reference proteome</keyword>
<dbReference type="GO" id="GO:0048487">
    <property type="term" value="F:beta-tubulin binding"/>
    <property type="evidence" value="ECO:0007669"/>
    <property type="project" value="InterPro"/>
</dbReference>
<feature type="compositionally biased region" description="Basic and acidic residues" evidence="4">
    <location>
        <begin position="93"/>
        <end position="113"/>
    </location>
</feature>
<keyword evidence="3" id="KW-0493">Microtubule</keyword>
<organism evidence="5 6">
    <name type="scientific">Lachnellula suecica</name>
    <dbReference type="NCBI Taxonomy" id="602035"/>
    <lineage>
        <taxon>Eukaryota</taxon>
        <taxon>Fungi</taxon>
        <taxon>Dikarya</taxon>
        <taxon>Ascomycota</taxon>
        <taxon>Pezizomycotina</taxon>
        <taxon>Leotiomycetes</taxon>
        <taxon>Helotiales</taxon>
        <taxon>Lachnaceae</taxon>
        <taxon>Lachnellula</taxon>
    </lineage>
</organism>
<dbReference type="PANTHER" id="PTHR21500">
    <property type="entry name" value="TUBULIN-SPECIFIC CHAPERONE A"/>
    <property type="match status" value="1"/>
</dbReference>
<evidence type="ECO:0000256" key="1">
    <source>
        <dbReference type="ARBA" id="ARBA00006806"/>
    </source>
</evidence>
<dbReference type="GO" id="GO:0005829">
    <property type="term" value="C:cytosol"/>
    <property type="evidence" value="ECO:0007669"/>
    <property type="project" value="TreeGrafter"/>
</dbReference>
<dbReference type="GO" id="GO:0007021">
    <property type="term" value="P:tubulin complex assembly"/>
    <property type="evidence" value="ECO:0007669"/>
    <property type="project" value="UniProtKB-UniRule"/>
</dbReference>
<dbReference type="InterPro" id="IPR036126">
    <property type="entry name" value="TBCA_sf"/>
</dbReference>